<dbReference type="SUPFAM" id="SSF51905">
    <property type="entry name" value="FAD/NAD(P)-binding domain"/>
    <property type="match status" value="1"/>
</dbReference>
<dbReference type="EMBL" id="CAJNOU010000648">
    <property type="protein sequence ID" value="CAF1056181.1"/>
    <property type="molecule type" value="Genomic_DNA"/>
</dbReference>
<proteinExistence type="predicted"/>
<evidence type="ECO:0000313" key="1">
    <source>
        <dbReference type="EMBL" id="CAF1056181.1"/>
    </source>
</evidence>
<name>A0A814KW84_9BILA</name>
<reference evidence="1" key="1">
    <citation type="submission" date="2021-02" db="EMBL/GenBank/DDBJ databases">
        <authorList>
            <person name="Nowell W R."/>
        </authorList>
    </citation>
    <scope>NUCLEOTIDE SEQUENCE</scope>
</reference>
<accession>A0A814KW84</accession>
<dbReference type="Proteomes" id="UP000663874">
    <property type="component" value="Unassembled WGS sequence"/>
</dbReference>
<evidence type="ECO:0000313" key="2">
    <source>
        <dbReference type="EMBL" id="CAF3583100.1"/>
    </source>
</evidence>
<dbReference type="EMBL" id="CAJOBE010011287">
    <property type="protein sequence ID" value="CAF4127505.1"/>
    <property type="molecule type" value="Genomic_DNA"/>
</dbReference>
<organism evidence="1 4">
    <name type="scientific">Rotaria sordida</name>
    <dbReference type="NCBI Taxonomy" id="392033"/>
    <lineage>
        <taxon>Eukaryota</taxon>
        <taxon>Metazoa</taxon>
        <taxon>Spiralia</taxon>
        <taxon>Gnathifera</taxon>
        <taxon>Rotifera</taxon>
        <taxon>Eurotatoria</taxon>
        <taxon>Bdelloidea</taxon>
        <taxon>Philodinida</taxon>
        <taxon>Philodinidae</taxon>
        <taxon>Rotaria</taxon>
    </lineage>
</organism>
<dbReference type="AlphaFoldDB" id="A0A814KW84"/>
<dbReference type="Gene3D" id="3.50.50.60">
    <property type="entry name" value="FAD/NAD(P)-binding domain"/>
    <property type="match status" value="1"/>
</dbReference>
<comment type="caution">
    <text evidence="1">The sequence shown here is derived from an EMBL/GenBank/DDBJ whole genome shotgun (WGS) entry which is preliminary data.</text>
</comment>
<sequence length="340" mass="38426">MKSTPSEILDYRCRLESPTSLGRSGVSQIYQLHGLQAEGYKILQELFTNIKDKLFNEYGVRTYSTKNEIKVAIDGVVLNQYLTKDIDWLGIDRFTLEIILRKEFCLKFNNQIEWKCNSRVMKLIVDQSSNIVKGVKYRSKKNIDSSSLFDIDGDFIIDCTGHNTSSSKWLKESLNLIVPTVQIHFGGGAVTFIGERFRTGNPTFDSAAVIGAIANPPKKNTSFILSPVRQINTTDQNSLGILTACAIAFPIIPNRHAIDERKYVEVLGKKWPQNYVLLGDAMCTFNPQYAQGMTHACRQARELGKIFGENCHKLKDISHIFNRRASKITEECWLASTVND</sequence>
<gene>
    <name evidence="3" type="ORF">FNK824_LOCUS32587</name>
    <name evidence="2" type="ORF">OTI717_LOCUS5910</name>
    <name evidence="1" type="ORF">SEV965_LOCUS13603</name>
</gene>
<protein>
    <submittedName>
        <fullName evidence="1">Uncharacterized protein</fullName>
    </submittedName>
</protein>
<dbReference type="EMBL" id="CAJOAX010000401">
    <property type="protein sequence ID" value="CAF3583100.1"/>
    <property type="molecule type" value="Genomic_DNA"/>
</dbReference>
<dbReference type="InterPro" id="IPR036188">
    <property type="entry name" value="FAD/NAD-bd_sf"/>
</dbReference>
<dbReference type="Proteomes" id="UP000663889">
    <property type="component" value="Unassembled WGS sequence"/>
</dbReference>
<dbReference type="Proteomes" id="UP000663823">
    <property type="component" value="Unassembled WGS sequence"/>
</dbReference>
<evidence type="ECO:0000313" key="4">
    <source>
        <dbReference type="Proteomes" id="UP000663889"/>
    </source>
</evidence>
<evidence type="ECO:0000313" key="3">
    <source>
        <dbReference type="EMBL" id="CAF4127505.1"/>
    </source>
</evidence>